<evidence type="ECO:0008006" key="4">
    <source>
        <dbReference type="Google" id="ProtNLM"/>
    </source>
</evidence>
<feature type="region of interest" description="Disordered" evidence="1">
    <location>
        <begin position="1188"/>
        <end position="1212"/>
    </location>
</feature>
<dbReference type="VEuPathDB" id="AmoebaDB:NF0073230"/>
<sequence>MISFGSPSLLVSSSSENQHHGCQFLLSTSSSLQGSLSRKCTELLLRIGNNDLEVIIQLLSQETSNNNNIENSTNHHGTVHQQISIFNELFKTALFISRENLNMPEKDELIQHFTSILRCLLLYDKTRKKSLNFIYDLLTSSNIDQNYSESFVDSSASCTIELSGRLIMSVISEVHSSLYHFRHTTSVLTLEQGSNRSQKKTNHEEESLLVFDEEDMLEANIAQTDKVEKQKIGTILKNNPGSELLGVMLLGTNTEISSFALNSCIVHILKDLKEFTNEKIELMLSPNNRRQTSNVNGNIAFLELIPVMITTCKSLSDQLSISQNFQEKTDHEIISFILEKQWKAEYFISLLNIFLDVKIDENSIFHVYIIKKIQTAPRNLEISGIVQVLLKLAEQYNSQGFSNLEYIQVIKTVFSKTNANIDARLNLYYIIQSALQYSLPLLNIVLKAMDQFYEVKPVDVNKCSFSEHFIDFMILLLAYKNELVKDKVFTHINKFIHSIYKHVTPHNQNMSDAEPFFSPVSKKSLGSSSTSILDHDVIEMTDTYYVESIIKSACNVNIVSEEMLSILGEWCRMNNRMLNTIGKSGIVFLFSACEGSRSTILQKIIGSIAEENQATYQRETPIVILEALLAEERAFAFCSIIERLYDYLSTFDQYAYAVSSRILLAILPISEVSDYIRGELLAKLEKLCVDNKREKLGDKRKLAIFGLSMLLSMPSYQQDQVTILAALQNAFRFNDIDMKIHLYKSLSNSLMKMHSSSDAHLSQDACEILFQMLKSKLLNYFTMSKDRNMYGLEIEKCFELVSEDGKYRKQEPLEELFKCFAFMDKILRKQNSDLYGSLYSKLFESLVDSIRDIEWLCKILAINEDLDEQTPITTNQRLTIIIPLIQVLIEERFQETLEVDEISIELLEINSILQRMEKKMSKKKVKGNYLTFNTCKSLCSELCNKISKETDRQWNKSLLITLTSIIDHLTYYAGECKEKLSNSFLKIITRKRLDEVEVLGTERQMSLSIIRIIQTLFDIFIRFYKDENSQKNRPRLKKSELVQKFEDEIGRTSPHWKSLAQDSSIFEKMRMKILNLITVYFEGVKLSGSEEFTENRSLEKLLKFMFNAQHIQETLDQETPNTTEEQEENLEFHIKPLDFITMTFYFSKLLYMETNKNPRGCTTYLKLIKTFAGIHPFVVSMGIPFEPRQDDMSTSSSEDDNSDRSDVVSPNSMDPRLRQCCLMIELLIMNELKSVSSALFVKEILMFLLNFSSVSTSLDYCKDTIVSCIEVCKTTSNESARMNDSLKNRDLSITMCNMANIIKTRECSSKALAVILSYVELITVKMNEQFKKKSSNKSRRSEIFNMSTTFSERARKNQAHLILPASIFVKIKECLSAGVKLVHGEYAQFGNTETVTSKLDKIMTGLCNYVINSSIAFKKKIKKNLDRTTSARIIECSASFRSVFDTISNVMSLRGSISTAKNNMDVDLTKDYTKLEQAMEKMCFEIRELNRAYKNRNKKAKLQRLVIIEELTKYRLINEDIAESDEEGDENLATAHKRKKAGSISNSSKRRKKNLVLRSKNKYIDHALCVEDEDYLDIHADLEDWIDDNDWEPTY</sequence>
<dbReference type="VEuPathDB" id="AmoebaDB:FDP41_008536"/>
<dbReference type="OrthoDB" id="10391834at2759"/>
<evidence type="ECO:0000313" key="2">
    <source>
        <dbReference type="EMBL" id="KAF0973329.1"/>
    </source>
</evidence>
<dbReference type="VEuPathDB" id="AmoebaDB:NfTy_092600"/>
<evidence type="ECO:0000313" key="3">
    <source>
        <dbReference type="Proteomes" id="UP000444721"/>
    </source>
</evidence>
<dbReference type="EMBL" id="VFQX01000061">
    <property type="protein sequence ID" value="KAF0973329.1"/>
    <property type="molecule type" value="Genomic_DNA"/>
</dbReference>
<protein>
    <recommendedName>
        <fullName evidence="4">FANCI solenoid 4 domain-containing protein</fullName>
    </recommendedName>
</protein>
<dbReference type="RefSeq" id="XP_044558042.1">
    <property type="nucleotide sequence ID" value="XM_044712400.1"/>
</dbReference>
<reference evidence="2 3" key="1">
    <citation type="journal article" date="2019" name="Sci. Rep.">
        <title>Nanopore sequencing improves the draft genome of the human pathogenic amoeba Naegleria fowleri.</title>
        <authorList>
            <person name="Liechti N."/>
            <person name="Schurch N."/>
            <person name="Bruggmann R."/>
            <person name="Wittwer M."/>
        </authorList>
    </citation>
    <scope>NUCLEOTIDE SEQUENCE [LARGE SCALE GENOMIC DNA]</scope>
    <source>
        <strain evidence="2 3">ATCC 30894</strain>
    </source>
</reference>
<organism evidence="2 3">
    <name type="scientific">Naegleria fowleri</name>
    <name type="common">Brain eating amoeba</name>
    <dbReference type="NCBI Taxonomy" id="5763"/>
    <lineage>
        <taxon>Eukaryota</taxon>
        <taxon>Discoba</taxon>
        <taxon>Heterolobosea</taxon>
        <taxon>Tetramitia</taxon>
        <taxon>Eutetramitia</taxon>
        <taxon>Vahlkampfiidae</taxon>
        <taxon>Naegleria</taxon>
    </lineage>
</organism>
<dbReference type="OMA" id="GEWCRMN"/>
<evidence type="ECO:0000256" key="1">
    <source>
        <dbReference type="SAM" id="MobiDB-lite"/>
    </source>
</evidence>
<gene>
    <name evidence="2" type="ORF">FDP41_008536</name>
</gene>
<dbReference type="Proteomes" id="UP000444721">
    <property type="component" value="Unassembled WGS sequence"/>
</dbReference>
<feature type="region of interest" description="Disordered" evidence="1">
    <location>
        <begin position="1527"/>
        <end position="1547"/>
    </location>
</feature>
<accession>A0A6A5BKF0</accession>
<proteinExistence type="predicted"/>
<comment type="caution">
    <text evidence="2">The sequence shown here is derived from an EMBL/GenBank/DDBJ whole genome shotgun (WGS) entry which is preliminary data.</text>
</comment>
<keyword evidence="3" id="KW-1185">Reference proteome</keyword>
<dbReference type="GeneID" id="68115754"/>
<name>A0A6A5BKF0_NAEFO</name>